<proteinExistence type="predicted"/>
<name>A0AAV4TXF6_CAEEX</name>
<gene>
    <name evidence="1" type="ORF">CEXT_197791</name>
</gene>
<evidence type="ECO:0000313" key="1">
    <source>
        <dbReference type="EMBL" id="GIY49742.1"/>
    </source>
</evidence>
<sequence>MQHYLQSDHVPIISSPLNTHPHGYWGVRLGAVKRSFMVMGGLDAICDGFFVASMVGRKVTLFLEGIIPSFVESGGVP</sequence>
<accession>A0AAV4TXF6</accession>
<evidence type="ECO:0000313" key="2">
    <source>
        <dbReference type="Proteomes" id="UP001054945"/>
    </source>
</evidence>
<organism evidence="1 2">
    <name type="scientific">Caerostris extrusa</name>
    <name type="common">Bark spider</name>
    <name type="synonym">Caerostris bankana</name>
    <dbReference type="NCBI Taxonomy" id="172846"/>
    <lineage>
        <taxon>Eukaryota</taxon>
        <taxon>Metazoa</taxon>
        <taxon>Ecdysozoa</taxon>
        <taxon>Arthropoda</taxon>
        <taxon>Chelicerata</taxon>
        <taxon>Arachnida</taxon>
        <taxon>Araneae</taxon>
        <taxon>Araneomorphae</taxon>
        <taxon>Entelegynae</taxon>
        <taxon>Araneoidea</taxon>
        <taxon>Araneidae</taxon>
        <taxon>Caerostris</taxon>
    </lineage>
</organism>
<dbReference type="Proteomes" id="UP001054945">
    <property type="component" value="Unassembled WGS sequence"/>
</dbReference>
<comment type="caution">
    <text evidence="1">The sequence shown here is derived from an EMBL/GenBank/DDBJ whole genome shotgun (WGS) entry which is preliminary data.</text>
</comment>
<dbReference type="AlphaFoldDB" id="A0AAV4TXF6"/>
<reference evidence="1 2" key="1">
    <citation type="submission" date="2021-06" db="EMBL/GenBank/DDBJ databases">
        <title>Caerostris extrusa draft genome.</title>
        <authorList>
            <person name="Kono N."/>
            <person name="Arakawa K."/>
        </authorList>
    </citation>
    <scope>NUCLEOTIDE SEQUENCE [LARGE SCALE GENOMIC DNA]</scope>
</reference>
<protein>
    <submittedName>
        <fullName evidence="1">Uncharacterized protein</fullName>
    </submittedName>
</protein>
<dbReference type="EMBL" id="BPLR01011875">
    <property type="protein sequence ID" value="GIY49742.1"/>
    <property type="molecule type" value="Genomic_DNA"/>
</dbReference>
<keyword evidence="2" id="KW-1185">Reference proteome</keyword>